<feature type="signal peptide" evidence="1">
    <location>
        <begin position="1"/>
        <end position="22"/>
    </location>
</feature>
<evidence type="ECO:0000256" key="1">
    <source>
        <dbReference type="SAM" id="SignalP"/>
    </source>
</evidence>
<dbReference type="AlphaFoldDB" id="A0A502L6N1"/>
<dbReference type="RefSeq" id="WP_140601463.1">
    <property type="nucleotide sequence ID" value="NZ_SAWY01000003.1"/>
</dbReference>
<dbReference type="OrthoDB" id="5703905at2"/>
<feature type="chain" id="PRO_5021353906" evidence="1">
    <location>
        <begin position="23"/>
        <end position="265"/>
    </location>
</feature>
<evidence type="ECO:0000313" key="3">
    <source>
        <dbReference type="Proteomes" id="UP000315303"/>
    </source>
</evidence>
<keyword evidence="3" id="KW-1185">Reference proteome</keyword>
<proteinExistence type="predicted"/>
<comment type="caution">
    <text evidence="2">The sequence shown here is derived from an EMBL/GenBank/DDBJ whole genome shotgun (WGS) entry which is preliminary data.</text>
</comment>
<dbReference type="Proteomes" id="UP000315303">
    <property type="component" value="Unassembled WGS sequence"/>
</dbReference>
<sequence>MKALSKGVFCAAALCASFGSQAQENLTELMQQWLDIESQKGQLQLDWNTKKQQLEQTQSLLIVEKTELASLLKKADTDRSDVDERRIELSEKQSLLEQEQVAVRKQILQATAFCQKLLMRLPPPLQEQWQEKLLLLTQEGATDSEKLERILSLYQLVNEFDERIALNRGSMAIPSESGNTKNLLVTQMYLGVSQGWYVSDDGLHYGYGRADSSGWLWWHNESSSAELGRVLAAQDLLKLRDILQKPTTAKFIDLPVKVTSQKAES</sequence>
<keyword evidence="1" id="KW-0732">Signal</keyword>
<organism evidence="2 3">
    <name type="scientific">Litorilituus lipolyticus</name>
    <dbReference type="NCBI Taxonomy" id="2491017"/>
    <lineage>
        <taxon>Bacteria</taxon>
        <taxon>Pseudomonadati</taxon>
        <taxon>Pseudomonadota</taxon>
        <taxon>Gammaproteobacteria</taxon>
        <taxon>Alteromonadales</taxon>
        <taxon>Colwelliaceae</taxon>
        <taxon>Litorilituus</taxon>
    </lineage>
</organism>
<dbReference type="EMBL" id="SAWY01000003">
    <property type="protein sequence ID" value="TPH18609.1"/>
    <property type="molecule type" value="Genomic_DNA"/>
</dbReference>
<reference evidence="2 3" key="1">
    <citation type="submission" date="2019-01" db="EMBL/GenBank/DDBJ databases">
        <title>Litorilituus lipolytica sp. nov., isolated from intertidal sand of the Yellow Sea in China.</title>
        <authorList>
            <person name="Liu A."/>
        </authorList>
    </citation>
    <scope>NUCLEOTIDE SEQUENCE [LARGE SCALE GENOMIC DNA]</scope>
    <source>
        <strain evidence="2 3">RZ04</strain>
    </source>
</reference>
<accession>A0A502L6N1</accession>
<dbReference type="Pfam" id="PF11932">
    <property type="entry name" value="DUF3450"/>
    <property type="match status" value="1"/>
</dbReference>
<dbReference type="InterPro" id="IPR016866">
    <property type="entry name" value="UCP028069"/>
</dbReference>
<gene>
    <name evidence="2" type="ORF">EPA86_02355</name>
</gene>
<name>A0A502L6N1_9GAMM</name>
<protein>
    <submittedName>
        <fullName evidence="2">DUF3450 family protein</fullName>
    </submittedName>
</protein>
<evidence type="ECO:0000313" key="2">
    <source>
        <dbReference type="EMBL" id="TPH18609.1"/>
    </source>
</evidence>